<dbReference type="InterPro" id="IPR012341">
    <property type="entry name" value="6hp_glycosidase-like_sf"/>
</dbReference>
<evidence type="ECO:0000259" key="1">
    <source>
        <dbReference type="Pfam" id="PF22422"/>
    </source>
</evidence>
<comment type="caution">
    <text evidence="2">The sequence shown here is derived from an EMBL/GenBank/DDBJ whole genome shotgun (WGS) entry which is preliminary data.</text>
</comment>
<dbReference type="Gene3D" id="1.50.10.10">
    <property type="match status" value="1"/>
</dbReference>
<feature type="domain" description="Mannosylglycerate hydrolase MGH1-like glycoside hydrolase" evidence="1">
    <location>
        <begin position="434"/>
        <end position="550"/>
    </location>
</feature>
<dbReference type="GO" id="GO:0004573">
    <property type="term" value="F:Glc3Man9GlcNAc2 oligosaccharide glucosidase activity"/>
    <property type="evidence" value="ECO:0007669"/>
    <property type="project" value="InterPro"/>
</dbReference>
<organism evidence="2 3">
    <name type="scientific">Synchytrium microbalum</name>
    <dbReference type="NCBI Taxonomy" id="1806994"/>
    <lineage>
        <taxon>Eukaryota</taxon>
        <taxon>Fungi</taxon>
        <taxon>Fungi incertae sedis</taxon>
        <taxon>Chytridiomycota</taxon>
        <taxon>Chytridiomycota incertae sedis</taxon>
        <taxon>Chytridiomycetes</taxon>
        <taxon>Synchytriales</taxon>
        <taxon>Synchytriaceae</taxon>
        <taxon>Synchytrium</taxon>
    </lineage>
</organism>
<dbReference type="InterPro" id="IPR054491">
    <property type="entry name" value="MGH1-like_GH"/>
</dbReference>
<dbReference type="GO" id="GO:0009311">
    <property type="term" value="P:oligosaccharide metabolic process"/>
    <property type="evidence" value="ECO:0007669"/>
    <property type="project" value="InterPro"/>
</dbReference>
<sequence length="937" mass="110016">MERTGEERRLDASEKRQEHWRRFGPYLSERQWATVREDYSYNGDVWRSFPFEISHLRAYRWGEDGIAGISDNHQRICMSLALWNGKDSILKERLFGLTGPQGNHGEDVKESYFYVDNTPTHSYQKYLYKYPQKRFPYEQLVSENAKRSRNEREYELHHTGVFDAGDYFDAFVEYAKASTDDILMKITIHNRGDEDADIHVLPHVWYRNVWSWKDPSMKDFIRPRMEERPAVNGNKSVHLQYPHFDQHVHFAPLDNGVQPELLFCENETNYEKLYGGNNQSPYCKDAINERVVHDNGNAVNPNKFGTKCAAWYKATVPKGQAITIRVLLTPSRDDAGMLRPKAFEDMFTKRIKEADEFYERIAPQHLSNEMRSVQRQAFAGLLWSKQFYHYNVEEWLNGDPGQPMPPKERKYGRNKDWRHVVIDDILLMPDKWEYPFFANWDSGFHAVIMAMVDPWFAKKQLELMTREWYLHPNGQMPAYEWNFNDLNPPVYGWAAFRVFKIERKMYGKEDRVFLERVFHKLLLNFTYWINKKDPAGLNVFEGGFLGLDNIAVFNRSEALPVNASLRQSDGTSWMAMYCLNMLEISLKLAEENPVYEDMASKFFEHFLYISKAMNFETFPDSDNPESNSLWDEEDGFYYDALVSTDQKITPLKVRSLVGLIPLYPCLVLEPEVLTRFTGFSTRMKWFLEHWDFSKRNVVITTENGQANRVLLALVDREKLVRICNKMFDEQEFLSKHGIRSLSLYHDKNPYTFWVDSTPHTVKYVPGESDSALFGGNSNWRGPLWLPTTFLLIESLQRFHHFYGESVQVEVPSGSGFKFDLWQASQDIQHRIIRLFLHNKEGRRPVNADCDVMNFDPHFSEYVQFWEYFHGETGEGLGASHQTGWSSLVAKCIQQVGITCDTTGYCMPEQSPHWDEYIKKKREAAIALHEKEHLQYTK</sequence>
<dbReference type="Proteomes" id="UP000319731">
    <property type="component" value="Unassembled WGS sequence"/>
</dbReference>
<dbReference type="STRING" id="1806994.A0A507BVC2"/>
<dbReference type="SUPFAM" id="SSF48208">
    <property type="entry name" value="Six-hairpin glycosidases"/>
    <property type="match status" value="1"/>
</dbReference>
<evidence type="ECO:0000313" key="2">
    <source>
        <dbReference type="EMBL" id="TPX32847.1"/>
    </source>
</evidence>
<dbReference type="Pfam" id="PF22422">
    <property type="entry name" value="MGH1-like_GH"/>
    <property type="match status" value="1"/>
</dbReference>
<dbReference type="EMBL" id="QEAO01000026">
    <property type="protein sequence ID" value="TPX32847.1"/>
    <property type="molecule type" value="Genomic_DNA"/>
</dbReference>
<dbReference type="PANTHER" id="PTHR10412">
    <property type="entry name" value="MANNOSYL-OLIGOSACCHARIDE GLUCOSIDASE"/>
    <property type="match status" value="1"/>
</dbReference>
<accession>A0A507BVC2</accession>
<protein>
    <recommendedName>
        <fullName evidence="1">Mannosylglycerate hydrolase MGH1-like glycoside hydrolase domain-containing protein</fullName>
    </recommendedName>
</protein>
<dbReference type="InterPro" id="IPR008928">
    <property type="entry name" value="6-hairpin_glycosidase_sf"/>
</dbReference>
<reference evidence="2 3" key="1">
    <citation type="journal article" date="2019" name="Sci. Rep.">
        <title>Comparative genomics of chytrid fungi reveal insights into the obligate biotrophic and pathogenic lifestyle of Synchytrium endobioticum.</title>
        <authorList>
            <person name="van de Vossenberg B.T.L.H."/>
            <person name="Warris S."/>
            <person name="Nguyen H.D.T."/>
            <person name="van Gent-Pelzer M.P.E."/>
            <person name="Joly D.L."/>
            <person name="van de Geest H.C."/>
            <person name="Bonants P.J.M."/>
            <person name="Smith D.S."/>
            <person name="Levesque C.A."/>
            <person name="van der Lee T.A.J."/>
        </authorList>
    </citation>
    <scope>NUCLEOTIDE SEQUENCE [LARGE SCALE GENOMIC DNA]</scope>
    <source>
        <strain evidence="2 3">JEL517</strain>
    </source>
</reference>
<proteinExistence type="predicted"/>
<evidence type="ECO:0000313" key="3">
    <source>
        <dbReference type="Proteomes" id="UP000319731"/>
    </source>
</evidence>
<dbReference type="AlphaFoldDB" id="A0A507BVC2"/>
<keyword evidence="3" id="KW-1185">Reference proteome</keyword>
<dbReference type="OrthoDB" id="14419at2759"/>
<dbReference type="GeneID" id="42005348"/>
<name>A0A507BVC2_9FUNG</name>
<gene>
    <name evidence="2" type="ORF">SmJEL517_g04123</name>
</gene>
<dbReference type="PANTHER" id="PTHR10412:SF10">
    <property type="entry name" value="GLYCOSYL HYDROLASE FAMILY 63 C-TERMINAL DOMAIN-CONTAINING PROTEIN"/>
    <property type="match status" value="1"/>
</dbReference>
<dbReference type="InterPro" id="IPR004888">
    <property type="entry name" value="Glycoside_hydrolase_63"/>
</dbReference>
<dbReference type="RefSeq" id="XP_031023984.1">
    <property type="nucleotide sequence ID" value="XM_031170051.1"/>
</dbReference>